<gene>
    <name evidence="1" type="ORF">Atai01_78670</name>
</gene>
<proteinExistence type="predicted"/>
<name>A0A9W6R994_9PSEU</name>
<accession>A0A9W6R994</accession>
<reference evidence="1" key="1">
    <citation type="submission" date="2023-03" db="EMBL/GenBank/DDBJ databases">
        <title>Amycolatopsis taiwanensis NBRC 103393.</title>
        <authorList>
            <person name="Ichikawa N."/>
            <person name="Sato H."/>
            <person name="Tonouchi N."/>
        </authorList>
    </citation>
    <scope>NUCLEOTIDE SEQUENCE</scope>
    <source>
        <strain evidence="1">NBRC 103393</strain>
    </source>
</reference>
<keyword evidence="2" id="KW-1185">Reference proteome</keyword>
<dbReference type="Proteomes" id="UP001165136">
    <property type="component" value="Unassembled WGS sequence"/>
</dbReference>
<dbReference type="AlphaFoldDB" id="A0A9W6R994"/>
<sequence>MSHVPNASPMDDFALQEVVCTPGLVSDDQPVTVGYYRGCGLTFLRNSAYYRLSAMVLGVDDVNDIHNEIQGFVYGSVVQAGSITGDLHIHQAAQSSTVMNRTITADALMRGPIQAIEGLAERVATAERAASTDPVAAASAYEDIASTLEVNGYHGHALLMLQQAAATLEAGYCHDDAAQLLVRLIEDMIGAGEASEAAAAVHHLHRLANSGNLSAGVATRTTYALSLYGTVQHPFDELNELARTLDLLAAAEDSSFPLYALVLGEAAVATNQKGYIRERIGIFSTAARKTKSEDVRICTLLAAAEATDEWGDLVSDAKKHRLPPAWNAAVLARYARYLTLTAAADEADEYWREAINRGALAGLGVDTSEWLYAIRENTLRYGPITDNLETHHLAQAMQASGGTRLLPTIRNNYEDALSELRARKLPAACQAARRALRESVTSGHLMSEQLAAELLAEIYASSGEPQRAAVLYIRTGNSESLCAMAGGLGDIYLDVEQYIGQSAPWQRAAAYAAVATQSDLVPDDHVSELVAAALTEVEASLAGRTREGPFAPQVGLAALDVLAALIERANFEQAEQSIELLASLVYREPGRYRHTDEAHIRLLTGVLGCCKPLRSAAAKQLIDMLALDEHISDQVVDIASPVIMLHPDLFVEPLVDLAVDHQAAARLLIRLNHPLPEENALAVEAFERLVSPYEPKPGVTALGLGFTRDSMVILNLTQSNRDAAARALLGRARDRKEAAANRADALVALRILSDVISADVRTELFEAGLNFGRGEEDGSALDTEFGAMSRHILSARSVFQWEAPPLLYLVSSWPRLRRLLIKLNRSKL</sequence>
<protein>
    <submittedName>
        <fullName evidence="1">Uncharacterized protein</fullName>
    </submittedName>
</protein>
<comment type="caution">
    <text evidence="1">The sequence shown here is derived from an EMBL/GenBank/DDBJ whole genome shotgun (WGS) entry which is preliminary data.</text>
</comment>
<organism evidence="1 2">
    <name type="scientific">Amycolatopsis taiwanensis</name>
    <dbReference type="NCBI Taxonomy" id="342230"/>
    <lineage>
        <taxon>Bacteria</taxon>
        <taxon>Bacillati</taxon>
        <taxon>Actinomycetota</taxon>
        <taxon>Actinomycetes</taxon>
        <taxon>Pseudonocardiales</taxon>
        <taxon>Pseudonocardiaceae</taxon>
        <taxon>Amycolatopsis</taxon>
    </lineage>
</organism>
<evidence type="ECO:0000313" key="1">
    <source>
        <dbReference type="EMBL" id="GLY71248.1"/>
    </source>
</evidence>
<evidence type="ECO:0000313" key="2">
    <source>
        <dbReference type="Proteomes" id="UP001165136"/>
    </source>
</evidence>
<dbReference type="EMBL" id="BSTI01000033">
    <property type="protein sequence ID" value="GLY71248.1"/>
    <property type="molecule type" value="Genomic_DNA"/>
</dbReference>